<dbReference type="SUPFAM" id="SSF82895">
    <property type="entry name" value="TSP-1 type 1 repeat"/>
    <property type="match status" value="1"/>
</dbReference>
<accession>A0A1B1DT57</accession>
<dbReference type="AlphaFoldDB" id="A0A1B1DT57"/>
<evidence type="ECO:0000313" key="7">
    <source>
        <dbReference type="Proteomes" id="UP000092716"/>
    </source>
</evidence>
<dbReference type="Proteomes" id="UP000092716">
    <property type="component" value="Chromosome 2"/>
</dbReference>
<name>A0A1B1DT57_9APIC</name>
<dbReference type="GeneID" id="30907020"/>
<feature type="signal peptide" evidence="4">
    <location>
        <begin position="1"/>
        <end position="17"/>
    </location>
</feature>
<dbReference type="Gene3D" id="2.20.100.10">
    <property type="entry name" value="Thrombospondin type-1 (TSP1) repeat"/>
    <property type="match status" value="1"/>
</dbReference>
<dbReference type="InterPro" id="IPR000884">
    <property type="entry name" value="TSP1_rpt"/>
</dbReference>
<evidence type="ECO:0000259" key="5">
    <source>
        <dbReference type="Pfam" id="PF19035"/>
    </source>
</evidence>
<evidence type="ECO:0000313" key="6">
    <source>
        <dbReference type="EMBL" id="ANQ05932.1"/>
    </source>
</evidence>
<dbReference type="GO" id="GO:0005886">
    <property type="term" value="C:plasma membrane"/>
    <property type="evidence" value="ECO:0007669"/>
    <property type="project" value="UniProtKB-SubCell"/>
</dbReference>
<comment type="subcellular location">
    <subcellularLocation>
        <location evidence="1">Cell membrane</location>
    </subcellularLocation>
</comment>
<feature type="domain" description="CCN TSP1" evidence="5">
    <location>
        <begin position="59"/>
        <end position="106"/>
    </location>
</feature>
<keyword evidence="3" id="KW-0472">Membrane</keyword>
<organism evidence="6 7">
    <name type="scientific">Plasmodium coatneyi</name>
    <dbReference type="NCBI Taxonomy" id="208452"/>
    <lineage>
        <taxon>Eukaryota</taxon>
        <taxon>Sar</taxon>
        <taxon>Alveolata</taxon>
        <taxon>Apicomplexa</taxon>
        <taxon>Aconoidasida</taxon>
        <taxon>Haemosporida</taxon>
        <taxon>Plasmodiidae</taxon>
        <taxon>Plasmodium</taxon>
    </lineage>
</organism>
<dbReference type="Pfam" id="PF19035">
    <property type="entry name" value="TSP1_CCN"/>
    <property type="match status" value="1"/>
</dbReference>
<dbReference type="KEGG" id="pcot:PCOAH_00003000"/>
<keyword evidence="4" id="KW-0732">Signal</keyword>
<dbReference type="RefSeq" id="XP_019912627.1">
    <property type="nucleotide sequence ID" value="XM_020057115.1"/>
</dbReference>
<protein>
    <recommendedName>
        <fullName evidence="5">CCN TSP1 domain-containing protein</fullName>
    </recommendedName>
</protein>
<evidence type="ECO:0000256" key="2">
    <source>
        <dbReference type="ARBA" id="ARBA00022475"/>
    </source>
</evidence>
<proteinExistence type="predicted"/>
<feature type="chain" id="PRO_5008521181" description="CCN TSP1 domain-containing protein" evidence="4">
    <location>
        <begin position="18"/>
        <end position="160"/>
    </location>
</feature>
<dbReference type="GO" id="GO:0007165">
    <property type="term" value="P:signal transduction"/>
    <property type="evidence" value="ECO:0007669"/>
    <property type="project" value="InterPro"/>
</dbReference>
<reference evidence="7" key="1">
    <citation type="submission" date="2016-06" db="EMBL/GenBank/DDBJ databases">
        <title>First high quality genome sequence of Plasmodium coatneyi using continuous long reads from single molecule, real-time sequencing.</title>
        <authorList>
            <person name="Chien J.-T."/>
            <person name="Pakala S.B."/>
            <person name="Geraldo J.A."/>
            <person name="Lapp S.A."/>
            <person name="Barnwell J.W."/>
            <person name="Kissinger J.C."/>
            <person name="Galinski M.R."/>
            <person name="Humphrey J.C."/>
        </authorList>
    </citation>
    <scope>NUCLEOTIDE SEQUENCE [LARGE SCALE GENOMIC DNA]</scope>
    <source>
        <strain evidence="7">Hackeri</strain>
    </source>
</reference>
<keyword evidence="3" id="KW-0812">Transmembrane</keyword>
<feature type="transmembrane region" description="Helical" evidence="3">
    <location>
        <begin position="132"/>
        <end position="155"/>
    </location>
</feature>
<evidence type="ECO:0000256" key="1">
    <source>
        <dbReference type="ARBA" id="ARBA00004236"/>
    </source>
</evidence>
<dbReference type="VEuPathDB" id="PlasmoDB:PCOAH_00003000"/>
<evidence type="ECO:0000256" key="4">
    <source>
        <dbReference type="SAM" id="SignalP"/>
    </source>
</evidence>
<sequence>MWTNSLKSFFLFCFIKAHLNFFFGQDNHFLGGHLVTDRTAHNDVALRNRMLQEEAKPYCDQWTEWSNCSKSCGMGVKMRVRTSSQKEHSRECSNIKETAVCFMDNCAELMDTRERDEKEQRENEKTSARRKYLLIFGIFSAINVVILLVCVILSIKKKVI</sequence>
<dbReference type="SMART" id="SM00209">
    <property type="entry name" value="TSP1"/>
    <property type="match status" value="1"/>
</dbReference>
<dbReference type="OrthoDB" id="446173at2759"/>
<dbReference type="PROSITE" id="PS50092">
    <property type="entry name" value="TSP1"/>
    <property type="match status" value="1"/>
</dbReference>
<dbReference type="InterPro" id="IPR036383">
    <property type="entry name" value="TSP1_rpt_sf"/>
</dbReference>
<keyword evidence="3" id="KW-1133">Transmembrane helix</keyword>
<keyword evidence="7" id="KW-1185">Reference proteome</keyword>
<dbReference type="EMBL" id="CP016240">
    <property type="protein sequence ID" value="ANQ05932.1"/>
    <property type="molecule type" value="Genomic_DNA"/>
</dbReference>
<keyword evidence="2" id="KW-1003">Cell membrane</keyword>
<gene>
    <name evidence="6" type="ORF">PCOAH_00003000</name>
</gene>
<dbReference type="InterPro" id="IPR043973">
    <property type="entry name" value="TSP1_CCN"/>
</dbReference>
<evidence type="ECO:0000256" key="3">
    <source>
        <dbReference type="SAM" id="Phobius"/>
    </source>
</evidence>